<feature type="transmembrane region" description="Helical" evidence="10">
    <location>
        <begin position="27"/>
        <end position="51"/>
    </location>
</feature>
<keyword evidence="5" id="KW-0808">Transferase</keyword>
<dbReference type="GO" id="GO:0000009">
    <property type="term" value="F:alpha-1,6-mannosyltransferase activity"/>
    <property type="evidence" value="ECO:0007669"/>
    <property type="project" value="InterPro"/>
</dbReference>
<dbReference type="HOGENOM" id="CLU_036370_1_0_11"/>
<dbReference type="STRING" id="1618207.UM93_08610"/>
<feature type="transmembrane region" description="Helical" evidence="10">
    <location>
        <begin position="121"/>
        <end position="142"/>
    </location>
</feature>
<reference evidence="11 12" key="1">
    <citation type="journal article" date="2015" name="Genome Announc.">
        <title>Complete Genome Sequencing of Protease-Producing Novel Arthrobacter sp. Strain IHBB 11108 Using PacBio Single-Molecule Real-Time Sequencing Technology.</title>
        <authorList>
            <person name="Kiran S."/>
            <person name="Swarnkar M.K."/>
            <person name="Pal M."/>
            <person name="Thakur R."/>
            <person name="Tewari R."/>
            <person name="Singh A.K."/>
            <person name="Gulati A."/>
        </authorList>
    </citation>
    <scope>NUCLEOTIDE SEQUENCE [LARGE SCALE GENOMIC DNA]</scope>
    <source>
        <strain evidence="11 12">IHBB 11108</strain>
    </source>
</reference>
<dbReference type="GO" id="GO:0004376">
    <property type="term" value="F:GPI mannosyltransferase activity"/>
    <property type="evidence" value="ECO:0007669"/>
    <property type="project" value="InterPro"/>
</dbReference>
<dbReference type="InterPro" id="IPR007315">
    <property type="entry name" value="PIG-V/Gpi18"/>
</dbReference>
<dbReference type="UniPathway" id="UPA00196"/>
<dbReference type="GO" id="GO:0006506">
    <property type="term" value="P:GPI anchor biosynthetic process"/>
    <property type="evidence" value="ECO:0007669"/>
    <property type="project" value="UniProtKB-UniPathway"/>
</dbReference>
<organism evidence="11 12">
    <name type="scientific">Psychromicrobium lacuslunae</name>
    <dbReference type="NCBI Taxonomy" id="1618207"/>
    <lineage>
        <taxon>Bacteria</taxon>
        <taxon>Bacillati</taxon>
        <taxon>Actinomycetota</taxon>
        <taxon>Actinomycetes</taxon>
        <taxon>Micrococcales</taxon>
        <taxon>Micrococcaceae</taxon>
        <taxon>Psychromicrobium</taxon>
    </lineage>
</organism>
<protein>
    <submittedName>
        <fullName evidence="11">Membrane protein</fullName>
    </submittedName>
</protein>
<dbReference type="GO" id="GO:0016020">
    <property type="term" value="C:membrane"/>
    <property type="evidence" value="ECO:0007669"/>
    <property type="project" value="GOC"/>
</dbReference>
<dbReference type="PATRIC" id="fig|1618207.4.peg.1744"/>
<evidence type="ECO:0000256" key="5">
    <source>
        <dbReference type="ARBA" id="ARBA00022679"/>
    </source>
</evidence>
<name>A0A0D4C391_9MICC</name>
<feature type="transmembrane region" description="Helical" evidence="10">
    <location>
        <begin position="247"/>
        <end position="270"/>
    </location>
</feature>
<keyword evidence="6 10" id="KW-0812">Transmembrane</keyword>
<evidence type="ECO:0000256" key="8">
    <source>
        <dbReference type="ARBA" id="ARBA00022989"/>
    </source>
</evidence>
<evidence type="ECO:0000256" key="3">
    <source>
        <dbReference type="ARBA" id="ARBA00022502"/>
    </source>
</evidence>
<evidence type="ECO:0000256" key="6">
    <source>
        <dbReference type="ARBA" id="ARBA00022692"/>
    </source>
</evidence>
<evidence type="ECO:0000256" key="7">
    <source>
        <dbReference type="ARBA" id="ARBA00022824"/>
    </source>
</evidence>
<evidence type="ECO:0000256" key="2">
    <source>
        <dbReference type="ARBA" id="ARBA00004687"/>
    </source>
</evidence>
<feature type="transmembrane region" description="Helical" evidence="10">
    <location>
        <begin position="198"/>
        <end position="226"/>
    </location>
</feature>
<comment type="pathway">
    <text evidence="2">Glycolipid biosynthesis; glycosylphosphatidylinositol-anchor biosynthesis.</text>
</comment>
<proteinExistence type="predicted"/>
<feature type="transmembrane region" description="Helical" evidence="10">
    <location>
        <begin position="336"/>
        <end position="352"/>
    </location>
</feature>
<evidence type="ECO:0000256" key="9">
    <source>
        <dbReference type="ARBA" id="ARBA00023136"/>
    </source>
</evidence>
<feature type="transmembrane region" description="Helical" evidence="10">
    <location>
        <begin position="148"/>
        <end position="167"/>
    </location>
</feature>
<dbReference type="PANTHER" id="PTHR12468:SF2">
    <property type="entry name" value="GPI MANNOSYLTRANSFERASE 2"/>
    <property type="match status" value="1"/>
</dbReference>
<keyword evidence="7" id="KW-0256">Endoplasmic reticulum</keyword>
<gene>
    <name evidence="11" type="ORF">UM93_08610</name>
</gene>
<dbReference type="KEGG" id="ari:UM93_08610"/>
<dbReference type="PANTHER" id="PTHR12468">
    <property type="entry name" value="GPI MANNOSYLTRANSFERASE 2"/>
    <property type="match status" value="1"/>
</dbReference>
<keyword evidence="8 10" id="KW-1133">Transmembrane helix</keyword>
<keyword evidence="9 10" id="KW-0472">Membrane</keyword>
<evidence type="ECO:0000256" key="10">
    <source>
        <dbReference type="SAM" id="Phobius"/>
    </source>
</evidence>
<feature type="transmembrane region" description="Helical" evidence="10">
    <location>
        <begin position="382"/>
        <end position="403"/>
    </location>
</feature>
<keyword evidence="3" id="KW-0337">GPI-anchor biosynthesis</keyword>
<dbReference type="GO" id="GO:0031501">
    <property type="term" value="C:mannosyltransferase complex"/>
    <property type="evidence" value="ECO:0007669"/>
    <property type="project" value="TreeGrafter"/>
</dbReference>
<accession>A0A0D4C391</accession>
<keyword evidence="12" id="KW-1185">Reference proteome</keyword>
<feature type="transmembrane region" description="Helical" evidence="10">
    <location>
        <begin position="358"/>
        <end position="375"/>
    </location>
</feature>
<dbReference type="EMBL" id="CP011005">
    <property type="protein sequence ID" value="AJT42994.1"/>
    <property type="molecule type" value="Genomic_DNA"/>
</dbReference>
<dbReference type="Proteomes" id="UP000061839">
    <property type="component" value="Chromosome"/>
</dbReference>
<feature type="transmembrane region" description="Helical" evidence="10">
    <location>
        <begin position="303"/>
        <end position="324"/>
    </location>
</feature>
<comment type="subcellular location">
    <subcellularLocation>
        <location evidence="1">Endoplasmic reticulum membrane</location>
        <topology evidence="1">Multi-pass membrane protein</topology>
    </subcellularLocation>
</comment>
<evidence type="ECO:0000313" key="11">
    <source>
        <dbReference type="EMBL" id="AJT42994.1"/>
    </source>
</evidence>
<evidence type="ECO:0000313" key="12">
    <source>
        <dbReference type="Proteomes" id="UP000061839"/>
    </source>
</evidence>
<evidence type="ECO:0000256" key="4">
    <source>
        <dbReference type="ARBA" id="ARBA00022676"/>
    </source>
</evidence>
<dbReference type="AlphaFoldDB" id="A0A0D4C391"/>
<sequence>MRPPFRPNLLLSDWLRNAAKSLLATPWWLRIGLLYLVTRLISFFIFSAAALHQGPNPWFPAAPGYLDFINIWDSEWYHRIFDNLYPQQLPQSADGSTAENNWAFYPLFPLLVRGISMLTGLGWGIVAPLVATLAGLAASLMIYRLFRLFASTVTASWAMVFLLTFPISPILQVPYAESLNLFFLAAALYLVIKHRYLLAIPVVLLSALSRPVGVAFALFFFLHLLVRFLPSRRFSYRLDDFPASQRLTGLLLLLVSGVAAFAWPLIAWLVTGQMSAYTDTEAVWRGGGSLVLFQPWLQSADQLLGPVLGALALVLLIIGFVLYYNSQAVRRIGLDMRLWCLAYLVYLFAVLHPQTSTFRLMLPLFPFALATAFISRSRAFRIAVTICFLLLQVVWVVWLWAWAQLPGGGDYPP</sequence>
<keyword evidence="4" id="KW-0328">Glycosyltransferase</keyword>
<evidence type="ECO:0000256" key="1">
    <source>
        <dbReference type="ARBA" id="ARBA00004477"/>
    </source>
</evidence>